<dbReference type="InterPro" id="IPR043554">
    <property type="entry name" value="KINB"/>
</dbReference>
<reference evidence="4 5" key="1">
    <citation type="journal article" date="2021" name="BMC Genomics">
        <title>Datura genome reveals duplications of psychoactive alkaloid biosynthetic genes and high mutation rate following tissue culture.</title>
        <authorList>
            <person name="Rajewski A."/>
            <person name="Carter-House D."/>
            <person name="Stajich J."/>
            <person name="Litt A."/>
        </authorList>
    </citation>
    <scope>NUCLEOTIDE SEQUENCE [LARGE SCALE GENOMIC DNA]</scope>
    <source>
        <strain evidence="4">AR-01</strain>
    </source>
</reference>
<dbReference type="InterPro" id="IPR037256">
    <property type="entry name" value="ASC_dom_sf"/>
</dbReference>
<accession>A0ABS8SNH2</accession>
<dbReference type="Proteomes" id="UP000823775">
    <property type="component" value="Unassembled WGS sequence"/>
</dbReference>
<evidence type="ECO:0000259" key="3">
    <source>
        <dbReference type="SMART" id="SM01010"/>
    </source>
</evidence>
<gene>
    <name evidence="4" type="ORF">HAX54_043253</name>
</gene>
<feature type="domain" description="Association with the SNF1 complex (ASC)" evidence="3">
    <location>
        <begin position="22"/>
        <end position="111"/>
    </location>
</feature>
<comment type="similarity">
    <text evidence="1">Belongs to the 5'-AMP-activated protein kinase beta subunit family.</text>
</comment>
<evidence type="ECO:0000313" key="5">
    <source>
        <dbReference type="Proteomes" id="UP000823775"/>
    </source>
</evidence>
<feature type="region of interest" description="Disordered" evidence="2">
    <location>
        <begin position="1"/>
        <end position="48"/>
    </location>
</feature>
<comment type="caution">
    <text evidence="4">The sequence shown here is derived from an EMBL/GenBank/DDBJ whole genome shotgun (WGS) entry which is preliminary data.</text>
</comment>
<name>A0ABS8SNH2_DATST</name>
<evidence type="ECO:0000256" key="1">
    <source>
        <dbReference type="ARBA" id="ARBA00010926"/>
    </source>
</evidence>
<sequence length="121" mass="13501">MNQPHQYGDAQDEATVIGFEVPRSPDSSYNNAHPGNEDDEREPPMLPTHLHHTVLNHRVTRDQSAELPSPQHVSLNHLYIENRRAPGSVVAVGVTHRFRSKYVTVLLYKPVQRSGGSSSNA</sequence>
<evidence type="ECO:0000256" key="2">
    <source>
        <dbReference type="SAM" id="MobiDB-lite"/>
    </source>
</evidence>
<dbReference type="SUPFAM" id="SSF160219">
    <property type="entry name" value="AMPKBI-like"/>
    <property type="match status" value="1"/>
</dbReference>
<dbReference type="PANTHER" id="PTHR46316:SF13">
    <property type="entry name" value="ASSOCIATION WITH THE SNF1 COMPLEX (ASC) DOMAIN-CONTAINING PROTEIN"/>
    <property type="match status" value="1"/>
</dbReference>
<evidence type="ECO:0000313" key="4">
    <source>
        <dbReference type="EMBL" id="MCD7460309.1"/>
    </source>
</evidence>
<dbReference type="SMART" id="SM01010">
    <property type="entry name" value="AMPKBI"/>
    <property type="match status" value="1"/>
</dbReference>
<dbReference type="Pfam" id="PF04739">
    <property type="entry name" value="AMPKBI"/>
    <property type="match status" value="1"/>
</dbReference>
<dbReference type="EMBL" id="JACEIK010000645">
    <property type="protein sequence ID" value="MCD7460309.1"/>
    <property type="molecule type" value="Genomic_DNA"/>
</dbReference>
<keyword evidence="5" id="KW-1185">Reference proteome</keyword>
<organism evidence="4 5">
    <name type="scientific">Datura stramonium</name>
    <name type="common">Jimsonweed</name>
    <name type="synonym">Common thornapple</name>
    <dbReference type="NCBI Taxonomy" id="4076"/>
    <lineage>
        <taxon>Eukaryota</taxon>
        <taxon>Viridiplantae</taxon>
        <taxon>Streptophyta</taxon>
        <taxon>Embryophyta</taxon>
        <taxon>Tracheophyta</taxon>
        <taxon>Spermatophyta</taxon>
        <taxon>Magnoliopsida</taxon>
        <taxon>eudicotyledons</taxon>
        <taxon>Gunneridae</taxon>
        <taxon>Pentapetalae</taxon>
        <taxon>asterids</taxon>
        <taxon>lamiids</taxon>
        <taxon>Solanales</taxon>
        <taxon>Solanaceae</taxon>
        <taxon>Solanoideae</taxon>
        <taxon>Datureae</taxon>
        <taxon>Datura</taxon>
    </lineage>
</organism>
<dbReference type="PANTHER" id="PTHR46316">
    <property type="entry name" value="SNF1-RELATED PROTEIN KINASE REGULATORY SUBUNIT BETA-1"/>
    <property type="match status" value="1"/>
</dbReference>
<dbReference type="InterPro" id="IPR006828">
    <property type="entry name" value="ASC_dom"/>
</dbReference>
<dbReference type="Gene3D" id="6.20.250.60">
    <property type="match status" value="1"/>
</dbReference>
<proteinExistence type="inferred from homology"/>
<protein>
    <recommendedName>
        <fullName evidence="3">Association with the SNF1 complex (ASC) domain-containing protein</fullName>
    </recommendedName>
</protein>